<dbReference type="EMBL" id="BAABME010024978">
    <property type="protein sequence ID" value="GAA0171254.1"/>
    <property type="molecule type" value="Genomic_DNA"/>
</dbReference>
<reference evidence="1 2" key="1">
    <citation type="submission" date="2024-01" db="EMBL/GenBank/DDBJ databases">
        <title>The complete chloroplast genome sequence of Lithospermum erythrorhizon: insights into the phylogenetic relationship among Boraginaceae species and the maternal lineages of purple gromwells.</title>
        <authorList>
            <person name="Okada T."/>
            <person name="Watanabe K."/>
        </authorList>
    </citation>
    <scope>NUCLEOTIDE SEQUENCE [LARGE SCALE GENOMIC DNA]</scope>
</reference>
<dbReference type="Proteomes" id="UP001454036">
    <property type="component" value="Unassembled WGS sequence"/>
</dbReference>
<comment type="caution">
    <text evidence="1">The sequence shown here is derived from an EMBL/GenBank/DDBJ whole genome shotgun (WGS) entry which is preliminary data.</text>
</comment>
<sequence>MGILMIMMASTMYDAYEVTNIYEGLKLDVMILDHHKCGLKKRVSHFREHVKKKSQNRTSPTPQEQEYEFLSIGFTFRDLPSLEERFDALERKSDMSKLLKSKRNHMIMVLSRSITIVVVVGVLL</sequence>
<protein>
    <submittedName>
        <fullName evidence="1">Uncharacterized protein</fullName>
    </submittedName>
</protein>
<organism evidence="1 2">
    <name type="scientific">Lithospermum erythrorhizon</name>
    <name type="common">Purple gromwell</name>
    <name type="synonym">Lithospermum officinale var. erythrorhizon</name>
    <dbReference type="NCBI Taxonomy" id="34254"/>
    <lineage>
        <taxon>Eukaryota</taxon>
        <taxon>Viridiplantae</taxon>
        <taxon>Streptophyta</taxon>
        <taxon>Embryophyta</taxon>
        <taxon>Tracheophyta</taxon>
        <taxon>Spermatophyta</taxon>
        <taxon>Magnoliopsida</taxon>
        <taxon>eudicotyledons</taxon>
        <taxon>Gunneridae</taxon>
        <taxon>Pentapetalae</taxon>
        <taxon>asterids</taxon>
        <taxon>lamiids</taxon>
        <taxon>Boraginales</taxon>
        <taxon>Boraginaceae</taxon>
        <taxon>Boraginoideae</taxon>
        <taxon>Lithospermeae</taxon>
        <taxon>Lithospermum</taxon>
    </lineage>
</organism>
<evidence type="ECO:0000313" key="1">
    <source>
        <dbReference type="EMBL" id="GAA0171254.1"/>
    </source>
</evidence>
<dbReference type="AlphaFoldDB" id="A0AAV3R4E3"/>
<proteinExistence type="predicted"/>
<evidence type="ECO:0000313" key="2">
    <source>
        <dbReference type="Proteomes" id="UP001454036"/>
    </source>
</evidence>
<name>A0AAV3R4E3_LITER</name>
<gene>
    <name evidence="1" type="ORF">LIER_41114</name>
</gene>
<keyword evidence="2" id="KW-1185">Reference proteome</keyword>
<accession>A0AAV3R4E3</accession>